<organism evidence="9 10">
    <name type="scientific">Acetobacter aceti</name>
    <dbReference type="NCBI Taxonomy" id="435"/>
    <lineage>
        <taxon>Bacteria</taxon>
        <taxon>Pseudomonadati</taxon>
        <taxon>Pseudomonadota</taxon>
        <taxon>Alphaproteobacteria</taxon>
        <taxon>Acetobacterales</taxon>
        <taxon>Acetobacteraceae</taxon>
        <taxon>Acetobacter</taxon>
        <taxon>Acetobacter subgen. Acetobacter</taxon>
    </lineage>
</organism>
<dbReference type="SUPFAM" id="SSF52343">
    <property type="entry name" value="Ferredoxin reductase-like, C-terminal NADP-linked domain"/>
    <property type="match status" value="1"/>
</dbReference>
<dbReference type="Gene3D" id="2.40.30.10">
    <property type="entry name" value="Translation factors"/>
    <property type="match status" value="1"/>
</dbReference>
<name>A0A1U9KDE0_ACEAC</name>
<dbReference type="SUPFAM" id="SSF54292">
    <property type="entry name" value="2Fe-2S ferredoxin-like"/>
    <property type="match status" value="1"/>
</dbReference>
<dbReference type="STRING" id="435.A0U92_02480"/>
<evidence type="ECO:0000259" key="8">
    <source>
        <dbReference type="PROSITE" id="PS51384"/>
    </source>
</evidence>
<dbReference type="PROSITE" id="PS51384">
    <property type="entry name" value="FAD_FR"/>
    <property type="match status" value="1"/>
</dbReference>
<keyword evidence="6" id="KW-0411">Iron-sulfur</keyword>
<evidence type="ECO:0000313" key="9">
    <source>
        <dbReference type="EMBL" id="AQS83824.1"/>
    </source>
</evidence>
<keyword evidence="4" id="KW-0560">Oxidoreductase</keyword>
<feature type="domain" description="2Fe-2S ferredoxin-type" evidence="7">
    <location>
        <begin position="231"/>
        <end position="316"/>
    </location>
</feature>
<dbReference type="InterPro" id="IPR039261">
    <property type="entry name" value="FNR_nucleotide-bd"/>
</dbReference>
<dbReference type="SUPFAM" id="SSF63380">
    <property type="entry name" value="Riboflavin synthase domain-like"/>
    <property type="match status" value="1"/>
</dbReference>
<dbReference type="InterPro" id="IPR012675">
    <property type="entry name" value="Beta-grasp_dom_sf"/>
</dbReference>
<proteinExistence type="predicted"/>
<dbReference type="PROSITE" id="PS00197">
    <property type="entry name" value="2FE2S_FER_1"/>
    <property type="match status" value="1"/>
</dbReference>
<dbReference type="EMBL" id="CP014692">
    <property type="protein sequence ID" value="AQS83824.1"/>
    <property type="molecule type" value="Genomic_DNA"/>
</dbReference>
<keyword evidence="2" id="KW-0001">2Fe-2S</keyword>
<dbReference type="PRINTS" id="PR00409">
    <property type="entry name" value="PHDIOXRDTASE"/>
</dbReference>
<accession>A0A1U9KDE0</accession>
<evidence type="ECO:0000256" key="3">
    <source>
        <dbReference type="ARBA" id="ARBA00022723"/>
    </source>
</evidence>
<keyword evidence="10" id="KW-1185">Reference proteome</keyword>
<dbReference type="InterPro" id="IPR001041">
    <property type="entry name" value="2Fe-2S_ferredoxin-type"/>
</dbReference>
<dbReference type="InterPro" id="IPR050415">
    <property type="entry name" value="MRET"/>
</dbReference>
<keyword evidence="3" id="KW-0479">Metal-binding</keyword>
<evidence type="ECO:0000256" key="2">
    <source>
        <dbReference type="ARBA" id="ARBA00022714"/>
    </source>
</evidence>
<evidence type="ECO:0000256" key="5">
    <source>
        <dbReference type="ARBA" id="ARBA00023004"/>
    </source>
</evidence>
<dbReference type="PROSITE" id="PS51085">
    <property type="entry name" value="2FE2S_FER_2"/>
    <property type="match status" value="1"/>
</dbReference>
<protein>
    <submittedName>
        <fullName evidence="9">Ferredoxin</fullName>
    </submittedName>
</protein>
<dbReference type="CDD" id="cd00207">
    <property type="entry name" value="fer2"/>
    <property type="match status" value="1"/>
</dbReference>
<dbReference type="InterPro" id="IPR017938">
    <property type="entry name" value="Riboflavin_synthase-like_b-brl"/>
</dbReference>
<dbReference type="InterPro" id="IPR017927">
    <property type="entry name" value="FAD-bd_FR_type"/>
</dbReference>
<keyword evidence="5" id="KW-0408">Iron</keyword>
<evidence type="ECO:0000313" key="10">
    <source>
        <dbReference type="Proteomes" id="UP000188937"/>
    </source>
</evidence>
<reference evidence="9 10" key="1">
    <citation type="submission" date="2016-03" db="EMBL/GenBank/DDBJ databases">
        <title>Acetic acid bacteria sequencing.</title>
        <authorList>
            <person name="Brandt J."/>
            <person name="Jakob F."/>
            <person name="Vogel R.F."/>
        </authorList>
    </citation>
    <scope>NUCLEOTIDE SEQUENCE [LARGE SCALE GENOMIC DNA]</scope>
    <source>
        <strain evidence="9 10">TMW2.1153</strain>
    </source>
</reference>
<evidence type="ECO:0000256" key="1">
    <source>
        <dbReference type="ARBA" id="ARBA00022630"/>
    </source>
</evidence>
<dbReference type="GO" id="GO:0051537">
    <property type="term" value="F:2 iron, 2 sulfur cluster binding"/>
    <property type="evidence" value="ECO:0007669"/>
    <property type="project" value="UniProtKB-KW"/>
</dbReference>
<dbReference type="PANTHER" id="PTHR47354">
    <property type="entry name" value="NADH OXIDOREDUCTASE HCR"/>
    <property type="match status" value="1"/>
</dbReference>
<sequence length="316" mass="34872">MAERMGFPTSIERVERLTPTLRRFVLRAQKQALPPVSPGSYATLEFGDGEKVYKNAYSIVMRSEDGLELTVIVRLAPQSRGGSRFLHEKGQPGLPVWIGSVANLFPIVKTARRHLLLSAGIGITPFLSYLKKMRSIGADYTLHHFCRPEERSAFDALLSEQDQTRVFVHTGLPSEVGLADWLRDESIATHVYFCGPEGFMKWVEETTHKLGFAPGKVHSEHFFVPEGGRPFEVILARSGRRVSVKADETLLEALELADVDAPCMCRGGACGACEVTVLGGQPDHRDHVLTEAERASGNIILTCVSRAKTDTLTLDL</sequence>
<dbReference type="Gene3D" id="3.40.50.80">
    <property type="entry name" value="Nucleotide-binding domain of ferredoxin-NADP reductase (FNR) module"/>
    <property type="match status" value="1"/>
</dbReference>
<feature type="domain" description="FAD-binding FR-type" evidence="8">
    <location>
        <begin position="4"/>
        <end position="108"/>
    </location>
</feature>
<dbReference type="InterPro" id="IPR036010">
    <property type="entry name" value="2Fe-2S_ferredoxin-like_sf"/>
</dbReference>
<dbReference type="Pfam" id="PF00111">
    <property type="entry name" value="Fer2"/>
    <property type="match status" value="1"/>
</dbReference>
<gene>
    <name evidence="9" type="ORF">A0U92_02480</name>
</gene>
<evidence type="ECO:0000259" key="7">
    <source>
        <dbReference type="PROSITE" id="PS51085"/>
    </source>
</evidence>
<dbReference type="GO" id="GO:0016491">
    <property type="term" value="F:oxidoreductase activity"/>
    <property type="evidence" value="ECO:0007669"/>
    <property type="project" value="UniProtKB-KW"/>
</dbReference>
<dbReference type="Gene3D" id="3.10.20.30">
    <property type="match status" value="1"/>
</dbReference>
<dbReference type="GO" id="GO:0046872">
    <property type="term" value="F:metal ion binding"/>
    <property type="evidence" value="ECO:0007669"/>
    <property type="project" value="UniProtKB-KW"/>
</dbReference>
<dbReference type="RefSeq" id="WP_077811866.1">
    <property type="nucleotide sequence ID" value="NZ_CP014692.1"/>
</dbReference>
<dbReference type="KEGG" id="aace:A0U92_02480"/>
<dbReference type="InterPro" id="IPR006058">
    <property type="entry name" value="2Fe2S_fd_BS"/>
</dbReference>
<dbReference type="OrthoDB" id="9792185at2"/>
<dbReference type="PANTHER" id="PTHR47354:SF1">
    <property type="entry name" value="CARNITINE MONOOXYGENASE REDUCTASE SUBUNIT"/>
    <property type="match status" value="1"/>
</dbReference>
<dbReference type="AlphaFoldDB" id="A0A1U9KDE0"/>
<dbReference type="CDD" id="cd06185">
    <property type="entry name" value="PDR_like"/>
    <property type="match status" value="1"/>
</dbReference>
<evidence type="ECO:0000256" key="6">
    <source>
        <dbReference type="ARBA" id="ARBA00023014"/>
    </source>
</evidence>
<keyword evidence="1" id="KW-0285">Flavoprotein</keyword>
<evidence type="ECO:0000256" key="4">
    <source>
        <dbReference type="ARBA" id="ARBA00023002"/>
    </source>
</evidence>
<dbReference type="Proteomes" id="UP000188937">
    <property type="component" value="Chromosome"/>
</dbReference>